<evidence type="ECO:0000256" key="1">
    <source>
        <dbReference type="SAM" id="MobiDB-lite"/>
    </source>
</evidence>
<reference evidence="2 3" key="1">
    <citation type="submission" date="2024-01" db="EMBL/GenBank/DDBJ databases">
        <authorList>
            <person name="Alioto T."/>
            <person name="Alioto T."/>
            <person name="Gomez Garrido J."/>
        </authorList>
    </citation>
    <scope>NUCLEOTIDE SEQUENCE [LARGE SCALE GENOMIC DNA]</scope>
</reference>
<feature type="region of interest" description="Disordered" evidence="1">
    <location>
        <begin position="83"/>
        <end position="121"/>
    </location>
</feature>
<dbReference type="EMBL" id="CAWUFR010000001">
    <property type="protein sequence ID" value="CAK6949354.1"/>
    <property type="molecule type" value="Genomic_DNA"/>
</dbReference>
<dbReference type="AlphaFoldDB" id="A0AAV1MRP0"/>
<dbReference type="Proteomes" id="UP001314229">
    <property type="component" value="Unassembled WGS sequence"/>
</dbReference>
<keyword evidence="3" id="KW-1185">Reference proteome</keyword>
<evidence type="ECO:0000313" key="3">
    <source>
        <dbReference type="Proteomes" id="UP001314229"/>
    </source>
</evidence>
<organism evidence="2 3">
    <name type="scientific">Scomber scombrus</name>
    <name type="common">Atlantic mackerel</name>
    <name type="synonym">Scomber vernalis</name>
    <dbReference type="NCBI Taxonomy" id="13677"/>
    <lineage>
        <taxon>Eukaryota</taxon>
        <taxon>Metazoa</taxon>
        <taxon>Chordata</taxon>
        <taxon>Craniata</taxon>
        <taxon>Vertebrata</taxon>
        <taxon>Euteleostomi</taxon>
        <taxon>Actinopterygii</taxon>
        <taxon>Neopterygii</taxon>
        <taxon>Teleostei</taxon>
        <taxon>Neoteleostei</taxon>
        <taxon>Acanthomorphata</taxon>
        <taxon>Pelagiaria</taxon>
        <taxon>Scombriformes</taxon>
        <taxon>Scombridae</taxon>
        <taxon>Scomber</taxon>
    </lineage>
</organism>
<comment type="caution">
    <text evidence="2">The sequence shown here is derived from an EMBL/GenBank/DDBJ whole genome shotgun (WGS) entry which is preliminary data.</text>
</comment>
<protein>
    <recommendedName>
        <fullName evidence="4">Secreted protein</fullName>
    </recommendedName>
</protein>
<sequence length="121" mass="13515">MVKNKLKKYTPLIKTLALLFFVYHRHNSARLCKLSVTSAEAGATSLLPTAIPLKAYLKPWLQLQAQRTTYATKACCRAQRLSDHSADTHTETVTDTTRRGTTAGPALDCRQDQTTTSQRHL</sequence>
<name>A0AAV1MRP0_SCOSC</name>
<feature type="compositionally biased region" description="Polar residues" evidence="1">
    <location>
        <begin position="112"/>
        <end position="121"/>
    </location>
</feature>
<feature type="compositionally biased region" description="Basic and acidic residues" evidence="1">
    <location>
        <begin position="83"/>
        <end position="98"/>
    </location>
</feature>
<evidence type="ECO:0000313" key="2">
    <source>
        <dbReference type="EMBL" id="CAK6949354.1"/>
    </source>
</evidence>
<proteinExistence type="predicted"/>
<accession>A0AAV1MRP0</accession>
<evidence type="ECO:0008006" key="4">
    <source>
        <dbReference type="Google" id="ProtNLM"/>
    </source>
</evidence>
<gene>
    <name evidence="2" type="ORF">FSCOSCO3_A035395</name>
</gene>